<dbReference type="PIRSF" id="PIRSF011491">
    <property type="entry name" value="Mtase_YbcY_prd"/>
    <property type="match status" value="1"/>
</dbReference>
<evidence type="ECO:0000313" key="4">
    <source>
        <dbReference type="Proteomes" id="UP000572863"/>
    </source>
</evidence>
<dbReference type="EMBL" id="JACARY010000071">
    <property type="protein sequence ID" value="NWD98295.1"/>
    <property type="molecule type" value="Genomic_DNA"/>
</dbReference>
<evidence type="ECO:0000313" key="2">
    <source>
        <dbReference type="EMBL" id="NWD98295.1"/>
    </source>
</evidence>
<comment type="caution">
    <text evidence="3">The sequence shown here is derived from an EMBL/GenBank/DDBJ whole genome shotgun (WGS) entry which is preliminary data.</text>
</comment>
<evidence type="ECO:0000313" key="5">
    <source>
        <dbReference type="Proteomes" id="UP000585226"/>
    </source>
</evidence>
<gene>
    <name evidence="2" type="ORF">HX871_28110</name>
    <name evidence="3" type="ORF">HX893_27215</name>
</gene>
<dbReference type="Proteomes" id="UP000585226">
    <property type="component" value="Unassembled WGS sequence"/>
</dbReference>
<name>A0A7Y8G7I4_9PSED</name>
<reference evidence="4 5" key="1">
    <citation type="submission" date="2020-04" db="EMBL/GenBank/DDBJ databases">
        <title>Molecular characterization of pseudomonads from Agaricus bisporus reveal novel blotch 2 pathogens in Western Europe.</title>
        <authorList>
            <person name="Taparia T."/>
            <person name="Krijger M."/>
            <person name="Haynes E."/>
            <person name="Elpinstone J.G."/>
            <person name="Noble R."/>
            <person name="Van Der Wolf J."/>
        </authorList>
    </citation>
    <scope>NUCLEOTIDE SEQUENCE [LARGE SCALE GENOMIC DNA]</scope>
    <source>
        <strain evidence="2 4">P7774</strain>
        <strain evidence="3 5">P8021</strain>
    </source>
</reference>
<keyword evidence="3" id="KW-0808">Transferase</keyword>
<dbReference type="GO" id="GO:0008168">
    <property type="term" value="F:methyltransferase activity"/>
    <property type="evidence" value="ECO:0007669"/>
    <property type="project" value="UniProtKB-KW"/>
</dbReference>
<feature type="domain" description="Methyltransferase type 12" evidence="1">
    <location>
        <begin position="54"/>
        <end position="152"/>
    </location>
</feature>
<evidence type="ECO:0000313" key="3">
    <source>
        <dbReference type="EMBL" id="NWE91821.1"/>
    </source>
</evidence>
<dbReference type="Proteomes" id="UP000572863">
    <property type="component" value="Unassembled WGS sequence"/>
</dbReference>
<keyword evidence="4" id="KW-1185">Reference proteome</keyword>
<dbReference type="InterPro" id="IPR029063">
    <property type="entry name" value="SAM-dependent_MTases_sf"/>
</dbReference>
<dbReference type="GO" id="GO:0032259">
    <property type="term" value="P:methylation"/>
    <property type="evidence" value="ECO:0007669"/>
    <property type="project" value="UniProtKB-KW"/>
</dbReference>
<dbReference type="SUPFAM" id="SSF53335">
    <property type="entry name" value="S-adenosyl-L-methionine-dependent methyltransferases"/>
    <property type="match status" value="1"/>
</dbReference>
<organism evidence="3 5">
    <name type="scientific">Pseudomonas reactans</name>
    <dbReference type="NCBI Taxonomy" id="117680"/>
    <lineage>
        <taxon>Bacteria</taxon>
        <taxon>Pseudomonadati</taxon>
        <taxon>Pseudomonadota</taxon>
        <taxon>Gammaproteobacteria</taxon>
        <taxon>Pseudomonadales</taxon>
        <taxon>Pseudomonadaceae</taxon>
        <taxon>Pseudomonas</taxon>
    </lineage>
</organism>
<dbReference type="AlphaFoldDB" id="A0A7Y8G7I4"/>
<dbReference type="InterPro" id="IPR013217">
    <property type="entry name" value="Methyltransf_12"/>
</dbReference>
<dbReference type="EMBL" id="JACASD010000085">
    <property type="protein sequence ID" value="NWE91821.1"/>
    <property type="molecule type" value="Genomic_DNA"/>
</dbReference>
<dbReference type="InterPro" id="IPR016584">
    <property type="entry name" value="MeTrfase_VrtF"/>
</dbReference>
<keyword evidence="3" id="KW-0489">Methyltransferase</keyword>
<dbReference type="RefSeq" id="WP_177061784.1">
    <property type="nucleotide sequence ID" value="NZ_JACARY010000071.1"/>
</dbReference>
<accession>A0A7Y8G7I4</accession>
<dbReference type="CDD" id="cd02440">
    <property type="entry name" value="AdoMet_MTases"/>
    <property type="match status" value="1"/>
</dbReference>
<dbReference type="Gene3D" id="3.40.50.150">
    <property type="entry name" value="Vaccinia Virus protein VP39"/>
    <property type="match status" value="1"/>
</dbReference>
<sequence length="220" mass="24708">MLSNTEEGAAVYSPMVLKLYDWWVLGVSNRFAWRCPTREVLLPFFKQHIGLQHLDVGVGTGYYLRNAHLSDQTHLTLMDFNPNSLRAASVGLDCALIQLIHHDVMTPLPLQSGGTFDSISMFYLLHCLPGTLSDKSVVFDHLKHHLKSTGVLYGATILGDSANHNGLGQKLMTVYNRKGIFGNRYDSRETLETEMNKHFGDVRIKVHGKVALFEGRKPIE</sequence>
<protein>
    <submittedName>
        <fullName evidence="3">Class I SAM-dependent methyltransferase</fullName>
    </submittedName>
</protein>
<dbReference type="Pfam" id="PF08242">
    <property type="entry name" value="Methyltransf_12"/>
    <property type="match status" value="1"/>
</dbReference>
<evidence type="ECO:0000259" key="1">
    <source>
        <dbReference type="Pfam" id="PF08242"/>
    </source>
</evidence>
<proteinExistence type="predicted"/>